<dbReference type="InterPro" id="IPR006143">
    <property type="entry name" value="RND_pump_MFP"/>
</dbReference>
<evidence type="ECO:0000259" key="3">
    <source>
        <dbReference type="Pfam" id="PF25876"/>
    </source>
</evidence>
<keyword evidence="8" id="KW-1185">Reference proteome</keyword>
<sequence>MLLLAGCEGAGNQGAADPAGAAGKPVAEVGVIRIAPQPLTLRTELPGRTAPYAIAEVRPQVGGIIQARLFEEGSQIEAEQQLYQIDDARYRAAFDSAAAALQRSRATHARARMKAERYADLLESKSVSQEDYDDVQVALKEAAASVAVDEAALAAARIALDDTRVVSPIAGRIGRSSVTQGALVTANQPMALATVRQLDPIHVDLTQSSAQVLRLRRALEDGRLQRPGGEQPKVTLILEDGTTYPHAGRLAFSEVNVDEGTGSLTLRATFPNPDGVLLPGMFVRALVEEGLRPDAILAPQQAVQRDRRGNPYVFVLGDDGTIEQRQVETNRALQDQWLIDAGLQPGERVVVDGLQKVKPGDTARAVEADAPSASDAAG</sequence>
<dbReference type="Pfam" id="PF25876">
    <property type="entry name" value="HH_MFP_RND"/>
    <property type="match status" value="1"/>
</dbReference>
<dbReference type="InterPro" id="IPR058627">
    <property type="entry name" value="MdtA-like_C"/>
</dbReference>
<dbReference type="Pfam" id="PF25917">
    <property type="entry name" value="BSH_RND"/>
    <property type="match status" value="1"/>
</dbReference>
<dbReference type="Gene3D" id="2.40.50.100">
    <property type="match status" value="1"/>
</dbReference>
<dbReference type="Gene3D" id="2.40.420.20">
    <property type="match status" value="1"/>
</dbReference>
<dbReference type="Proteomes" id="UP000322981">
    <property type="component" value="Unassembled WGS sequence"/>
</dbReference>
<dbReference type="EMBL" id="VWXX01000018">
    <property type="protein sequence ID" value="KAA6184578.1"/>
    <property type="molecule type" value="Genomic_DNA"/>
</dbReference>
<dbReference type="GO" id="GO:0005886">
    <property type="term" value="C:plasma membrane"/>
    <property type="evidence" value="ECO:0007669"/>
    <property type="project" value="UniProtKB-SubCell"/>
</dbReference>
<evidence type="ECO:0000256" key="2">
    <source>
        <dbReference type="ARBA" id="ARBA00009477"/>
    </source>
</evidence>
<feature type="domain" description="Multidrug resistance protein MdtA-like beta-barrel" evidence="5">
    <location>
        <begin position="200"/>
        <end position="290"/>
    </location>
</feature>
<dbReference type="GO" id="GO:0046677">
    <property type="term" value="P:response to antibiotic"/>
    <property type="evidence" value="ECO:0007669"/>
    <property type="project" value="TreeGrafter"/>
</dbReference>
<comment type="caution">
    <text evidence="7">The sequence shown here is derived from an EMBL/GenBank/DDBJ whole genome shotgun (WGS) entry which is preliminary data.</text>
</comment>
<reference evidence="7 8" key="1">
    <citation type="submission" date="2019-09" db="EMBL/GenBank/DDBJ databases">
        <title>Whole-genome sequence of the purple sulfur bacterium Thiohalocapsa marina DSM 19078.</title>
        <authorList>
            <person name="Kyndt J.A."/>
            <person name="Meyer T.E."/>
        </authorList>
    </citation>
    <scope>NUCLEOTIDE SEQUENCE [LARGE SCALE GENOMIC DNA]</scope>
    <source>
        <strain evidence="7 8">DSM 19078</strain>
    </source>
</reference>
<evidence type="ECO:0000256" key="1">
    <source>
        <dbReference type="ARBA" id="ARBA00004519"/>
    </source>
</evidence>
<organism evidence="7 8">
    <name type="scientific">Thiohalocapsa marina</name>
    <dbReference type="NCBI Taxonomy" id="424902"/>
    <lineage>
        <taxon>Bacteria</taxon>
        <taxon>Pseudomonadati</taxon>
        <taxon>Pseudomonadota</taxon>
        <taxon>Gammaproteobacteria</taxon>
        <taxon>Chromatiales</taxon>
        <taxon>Chromatiaceae</taxon>
        <taxon>Thiohalocapsa</taxon>
    </lineage>
</organism>
<dbReference type="Gene3D" id="1.10.287.470">
    <property type="entry name" value="Helix hairpin bin"/>
    <property type="match status" value="1"/>
</dbReference>
<dbReference type="OrthoDB" id="9800613at2"/>
<comment type="similarity">
    <text evidence="2">Belongs to the membrane fusion protein (MFP) (TC 8.A.1) family.</text>
</comment>
<evidence type="ECO:0000259" key="4">
    <source>
        <dbReference type="Pfam" id="PF25917"/>
    </source>
</evidence>
<evidence type="ECO:0000259" key="6">
    <source>
        <dbReference type="Pfam" id="PF25967"/>
    </source>
</evidence>
<dbReference type="InterPro" id="IPR058625">
    <property type="entry name" value="MdtA-like_BSH"/>
</dbReference>
<name>A0A5M8FI37_9GAMM</name>
<dbReference type="InterPro" id="IPR058624">
    <property type="entry name" value="MdtA-like_HH"/>
</dbReference>
<protein>
    <submittedName>
        <fullName evidence="7">Efflux RND transporter periplasmic adaptor subunit</fullName>
    </submittedName>
</protein>
<dbReference type="Gene3D" id="2.40.30.170">
    <property type="match status" value="1"/>
</dbReference>
<dbReference type="AlphaFoldDB" id="A0A5M8FI37"/>
<feature type="domain" description="Multidrug resistance protein MdtA-like alpha-helical hairpin" evidence="3">
    <location>
        <begin position="95"/>
        <end position="161"/>
    </location>
</feature>
<dbReference type="PANTHER" id="PTHR30158">
    <property type="entry name" value="ACRA/E-RELATED COMPONENT OF DRUG EFFLUX TRANSPORTER"/>
    <property type="match status" value="1"/>
</dbReference>
<dbReference type="SUPFAM" id="SSF111369">
    <property type="entry name" value="HlyD-like secretion proteins"/>
    <property type="match status" value="1"/>
</dbReference>
<dbReference type="InterPro" id="IPR058626">
    <property type="entry name" value="MdtA-like_b-barrel"/>
</dbReference>
<dbReference type="Pfam" id="PF25944">
    <property type="entry name" value="Beta-barrel_RND"/>
    <property type="match status" value="1"/>
</dbReference>
<feature type="domain" description="Multidrug resistance protein MdtA-like barrel-sandwich hybrid" evidence="4">
    <location>
        <begin position="54"/>
        <end position="195"/>
    </location>
</feature>
<evidence type="ECO:0000259" key="5">
    <source>
        <dbReference type="Pfam" id="PF25944"/>
    </source>
</evidence>
<dbReference type="GO" id="GO:0022857">
    <property type="term" value="F:transmembrane transporter activity"/>
    <property type="evidence" value="ECO:0007669"/>
    <property type="project" value="InterPro"/>
</dbReference>
<gene>
    <name evidence="7" type="ORF">F2Q65_11855</name>
</gene>
<evidence type="ECO:0000313" key="8">
    <source>
        <dbReference type="Proteomes" id="UP000322981"/>
    </source>
</evidence>
<dbReference type="FunFam" id="2.40.420.20:FF:000001">
    <property type="entry name" value="Efflux RND transporter periplasmic adaptor subunit"/>
    <property type="match status" value="1"/>
</dbReference>
<evidence type="ECO:0000313" key="7">
    <source>
        <dbReference type="EMBL" id="KAA6184578.1"/>
    </source>
</evidence>
<accession>A0A5M8FI37</accession>
<dbReference type="PANTHER" id="PTHR30158:SF3">
    <property type="entry name" value="MULTIDRUG EFFLUX PUMP SUBUNIT ACRA-RELATED"/>
    <property type="match status" value="1"/>
</dbReference>
<proteinExistence type="inferred from homology"/>
<comment type="subcellular location">
    <subcellularLocation>
        <location evidence="1">Cell inner membrane</location>
        <topology evidence="1">Lipid-anchor</topology>
    </subcellularLocation>
</comment>
<dbReference type="NCBIfam" id="TIGR01730">
    <property type="entry name" value="RND_mfp"/>
    <property type="match status" value="1"/>
</dbReference>
<dbReference type="Pfam" id="PF25967">
    <property type="entry name" value="RND-MFP_C"/>
    <property type="match status" value="1"/>
</dbReference>
<feature type="domain" description="Multidrug resistance protein MdtA-like C-terminal permuted SH3" evidence="6">
    <location>
        <begin position="294"/>
        <end position="356"/>
    </location>
</feature>